<dbReference type="CDD" id="cd09001">
    <property type="entry name" value="GH43_FsAxh1-like"/>
    <property type="match status" value="1"/>
</dbReference>
<evidence type="ECO:0000256" key="4">
    <source>
        <dbReference type="RuleBase" id="RU361187"/>
    </source>
</evidence>
<dbReference type="PANTHER" id="PTHR42812">
    <property type="entry name" value="BETA-XYLOSIDASE"/>
    <property type="match status" value="1"/>
</dbReference>
<reference evidence="7" key="1">
    <citation type="journal article" date="2019" name="Int. J. Syst. Evol. Microbiol.">
        <title>The Global Catalogue of Microorganisms (GCM) 10K type strain sequencing project: providing services to taxonomists for standard genome sequencing and annotation.</title>
        <authorList>
            <consortium name="The Broad Institute Genomics Platform"/>
            <consortium name="The Broad Institute Genome Sequencing Center for Infectious Disease"/>
            <person name="Wu L."/>
            <person name="Ma J."/>
        </authorList>
    </citation>
    <scope>NUCLEOTIDE SEQUENCE [LARGE SCALE GENOMIC DNA]</scope>
    <source>
        <strain evidence="7">KACC 11904</strain>
    </source>
</reference>
<dbReference type="InterPro" id="IPR013320">
    <property type="entry name" value="ConA-like_dom_sf"/>
</dbReference>
<dbReference type="InterPro" id="IPR041542">
    <property type="entry name" value="GH43_C2"/>
</dbReference>
<evidence type="ECO:0000256" key="1">
    <source>
        <dbReference type="ARBA" id="ARBA00009865"/>
    </source>
</evidence>
<feature type="non-terminal residue" evidence="6">
    <location>
        <position position="1"/>
    </location>
</feature>
<dbReference type="SUPFAM" id="SSF49899">
    <property type="entry name" value="Concanavalin A-like lectins/glucanases"/>
    <property type="match status" value="1"/>
</dbReference>
<proteinExistence type="inferred from homology"/>
<dbReference type="PANTHER" id="PTHR42812:SF12">
    <property type="entry name" value="BETA-XYLOSIDASE-RELATED"/>
    <property type="match status" value="1"/>
</dbReference>
<gene>
    <name evidence="6" type="ORF">ACFPOG_00325</name>
</gene>
<name>A0ABW0K1P0_9BACL</name>
<evidence type="ECO:0000256" key="2">
    <source>
        <dbReference type="ARBA" id="ARBA00022801"/>
    </source>
</evidence>
<keyword evidence="7" id="KW-1185">Reference proteome</keyword>
<dbReference type="InterPro" id="IPR023296">
    <property type="entry name" value="Glyco_hydro_beta-prop_sf"/>
</dbReference>
<comment type="caution">
    <text evidence="6">The sequence shown here is derived from an EMBL/GenBank/DDBJ whole genome shotgun (WGS) entry which is preliminary data.</text>
</comment>
<dbReference type="GO" id="GO:0016787">
    <property type="term" value="F:hydrolase activity"/>
    <property type="evidence" value="ECO:0007669"/>
    <property type="project" value="UniProtKB-KW"/>
</dbReference>
<dbReference type="Pfam" id="PF04616">
    <property type="entry name" value="Glyco_hydro_43"/>
    <property type="match status" value="1"/>
</dbReference>
<sequence>WSKSKKTRVLRSYVILHRGSYPEGNDVNKHELTGCWNCTYEREDNDDMQDNYEVLSKRGFWGDQRDGTYINPVLPGDYSDPDVIRVGEDYYCISSTLHCSPGMAVLHSKDLVSWRIIGHVVKDLTIIGPEYNYDRMNRYGRGVWAGSIRFHKNKFWVYFFTPDEGLFMSTAAEPAGPWEPLHQVWEVSGWDDCCSFWDDDGQGYLVATNFADNYNIHLFKLSEDGKELLHDSDTIIHQYKGSEANKIYKIDGYYYFFHSEVRCEEGKDVRVVMMLRSKYIYEPYEEKELIHTHGIEIDREPNQGGLVQTALGEWYFISHQGTGGYYEGRTLNLLPVTWVDGWPIIGNDTDGDGIGEMVWGGRKPINGYPTTVLSTNDDFERPVLGPQWEWNHQPKAGKWSLTVRPSYLRLYACRPIEKDNFFTVSNIISQRAFRTVHNTATAKIDVSGMVDEQEAGLCHFAQTYCTIGVQQRKGTRVLKYNNSGTIELGPQLRVSTIWLRSVWNIDGINRFEYSVDGMHFTSFGGVYQLGWGDYRGDRIGLYCYNSESEQGYIDADWFCYEAAEAVTSGNESE</sequence>
<accession>A0ABW0K1P0</accession>
<dbReference type="Gene3D" id="2.115.10.20">
    <property type="entry name" value="Glycosyl hydrolase domain, family 43"/>
    <property type="match status" value="1"/>
</dbReference>
<feature type="domain" description="Beta-xylosidase C-terminal Concanavalin A-like" evidence="5">
    <location>
        <begin position="376"/>
        <end position="561"/>
    </location>
</feature>
<organism evidence="6 7">
    <name type="scientific">Paenibacillus aestuarii</name>
    <dbReference type="NCBI Taxonomy" id="516965"/>
    <lineage>
        <taxon>Bacteria</taxon>
        <taxon>Bacillati</taxon>
        <taxon>Bacillota</taxon>
        <taxon>Bacilli</taxon>
        <taxon>Bacillales</taxon>
        <taxon>Paenibacillaceae</taxon>
        <taxon>Paenibacillus</taxon>
    </lineage>
</organism>
<dbReference type="Pfam" id="PF17851">
    <property type="entry name" value="GH43_C2"/>
    <property type="match status" value="1"/>
</dbReference>
<dbReference type="SUPFAM" id="SSF75005">
    <property type="entry name" value="Arabinanase/levansucrase/invertase"/>
    <property type="match status" value="1"/>
</dbReference>
<dbReference type="EMBL" id="JBHSMJ010000003">
    <property type="protein sequence ID" value="MFC5446696.1"/>
    <property type="molecule type" value="Genomic_DNA"/>
</dbReference>
<dbReference type="RefSeq" id="WP_377523311.1">
    <property type="nucleotide sequence ID" value="NZ_JBHSMJ010000003.1"/>
</dbReference>
<protein>
    <submittedName>
        <fullName evidence="6">Glycoside hydrolase 43 family protein</fullName>
    </submittedName>
</protein>
<evidence type="ECO:0000256" key="3">
    <source>
        <dbReference type="ARBA" id="ARBA00023295"/>
    </source>
</evidence>
<dbReference type="Gene3D" id="2.60.120.200">
    <property type="match status" value="1"/>
</dbReference>
<evidence type="ECO:0000259" key="5">
    <source>
        <dbReference type="Pfam" id="PF17851"/>
    </source>
</evidence>
<dbReference type="Proteomes" id="UP001596044">
    <property type="component" value="Unassembled WGS sequence"/>
</dbReference>
<dbReference type="InterPro" id="IPR006710">
    <property type="entry name" value="Glyco_hydro_43"/>
</dbReference>
<keyword evidence="3 4" id="KW-0326">Glycosidase</keyword>
<dbReference type="InterPro" id="IPR051795">
    <property type="entry name" value="Glycosyl_Hydrlase_43"/>
</dbReference>
<evidence type="ECO:0000313" key="7">
    <source>
        <dbReference type="Proteomes" id="UP001596044"/>
    </source>
</evidence>
<keyword evidence="2 4" id="KW-0378">Hydrolase</keyword>
<evidence type="ECO:0000313" key="6">
    <source>
        <dbReference type="EMBL" id="MFC5446696.1"/>
    </source>
</evidence>
<comment type="similarity">
    <text evidence="1 4">Belongs to the glycosyl hydrolase 43 family.</text>
</comment>